<feature type="transmembrane region" description="Helical" evidence="7">
    <location>
        <begin position="275"/>
        <end position="302"/>
    </location>
</feature>
<dbReference type="InterPro" id="IPR051447">
    <property type="entry name" value="Lipoprotein-release_system"/>
</dbReference>
<dbReference type="GO" id="GO:0044874">
    <property type="term" value="P:lipoprotein localization to outer membrane"/>
    <property type="evidence" value="ECO:0007669"/>
    <property type="project" value="TreeGrafter"/>
</dbReference>
<comment type="caution">
    <text evidence="9">The sequence shown here is derived from an EMBL/GenBank/DDBJ whole genome shotgun (WGS) entry which is preliminary data.</text>
</comment>
<keyword evidence="6 7" id="KW-0472">Membrane</keyword>
<evidence type="ECO:0000256" key="4">
    <source>
        <dbReference type="ARBA" id="ARBA00022692"/>
    </source>
</evidence>
<comment type="subcellular location">
    <subcellularLocation>
        <location evidence="1">Cell membrane</location>
        <topology evidence="1">Multi-pass membrane protein</topology>
    </subcellularLocation>
</comment>
<evidence type="ECO:0000256" key="5">
    <source>
        <dbReference type="ARBA" id="ARBA00022989"/>
    </source>
</evidence>
<sequence>MNLFPFKLARKYVFSGKNAIEVNVISWIAFLALGFVTACLFIIMSVFTGLESVNLQFYSNINPEIAISPAKGKTIQSSAAFEEKLNEILAFDEVETLSKVIEERAFIRYNNKNHIVTLKGIDENFNQIFRLDTMVRIGDPLGREYLDEIVIGTEVSSRLSLFTDPDLPVQLYVPKPGKGLISNEEDAVNKVMAFSSGIFFINDKFANYVFSNLELAQALLNYNEGQFSGIEIKANTGDLDKLKRRIQNIIGDDYQVKTRQEIDAAFLKMMNTENLIIYLICFLILIIASFNLAGSIAILILDKAPESRTLHSMGFNNTSLRKTYFYTGMLITLYALIFGLLVGSFFAWMQHEFSLVMVSFNVPFPVKFTVQNYLITIISVMGIGLLVSWFVSRNAKIKEQAH</sequence>
<dbReference type="PANTHER" id="PTHR30489:SF0">
    <property type="entry name" value="LIPOPROTEIN-RELEASING SYSTEM TRANSMEMBRANE PROTEIN LOLE"/>
    <property type="match status" value="1"/>
</dbReference>
<evidence type="ECO:0000259" key="8">
    <source>
        <dbReference type="Pfam" id="PF02687"/>
    </source>
</evidence>
<dbReference type="GO" id="GO:0098797">
    <property type="term" value="C:plasma membrane protein complex"/>
    <property type="evidence" value="ECO:0007669"/>
    <property type="project" value="TreeGrafter"/>
</dbReference>
<feature type="transmembrane region" description="Helical" evidence="7">
    <location>
        <begin position="323"/>
        <end position="350"/>
    </location>
</feature>
<evidence type="ECO:0000256" key="3">
    <source>
        <dbReference type="ARBA" id="ARBA00022475"/>
    </source>
</evidence>
<reference evidence="9" key="1">
    <citation type="submission" date="2022-07" db="EMBL/GenBank/DDBJ databases">
        <title>Description and genome-wide analysis of Profundicola chukchiensis gen. nov., sp. nov., marine bacteria isolated from bottom sediments of the Chukchi Sea.</title>
        <authorList>
            <person name="Romanenko L."/>
            <person name="Otstavnykh N."/>
            <person name="Kurilenko V."/>
            <person name="Eremeev V."/>
            <person name="Velansky P."/>
            <person name="Mikhailov V."/>
            <person name="Isaeva M."/>
        </authorList>
    </citation>
    <scope>NUCLEOTIDE SEQUENCE</scope>
    <source>
        <strain evidence="9">KMM 9713</strain>
    </source>
</reference>
<gene>
    <name evidence="9" type="ORF">NMK71_09635</name>
</gene>
<proteinExistence type="inferred from homology"/>
<feature type="transmembrane region" description="Helical" evidence="7">
    <location>
        <begin position="370"/>
        <end position="391"/>
    </location>
</feature>
<feature type="domain" description="ABC3 transporter permease C-terminal" evidence="8">
    <location>
        <begin position="279"/>
        <end position="395"/>
    </location>
</feature>
<evidence type="ECO:0000313" key="9">
    <source>
        <dbReference type="EMBL" id="MDG4946677.1"/>
    </source>
</evidence>
<evidence type="ECO:0000256" key="7">
    <source>
        <dbReference type="SAM" id="Phobius"/>
    </source>
</evidence>
<dbReference type="RefSeq" id="WP_304421028.1">
    <property type="nucleotide sequence ID" value="NZ_JANCMU010000006.1"/>
</dbReference>
<dbReference type="Proteomes" id="UP001152599">
    <property type="component" value="Unassembled WGS sequence"/>
</dbReference>
<protein>
    <submittedName>
        <fullName evidence="9">FtsX-like permease family protein</fullName>
    </submittedName>
</protein>
<evidence type="ECO:0000256" key="1">
    <source>
        <dbReference type="ARBA" id="ARBA00004651"/>
    </source>
</evidence>
<dbReference type="EMBL" id="JANCMU010000006">
    <property type="protein sequence ID" value="MDG4946677.1"/>
    <property type="molecule type" value="Genomic_DNA"/>
</dbReference>
<dbReference type="AlphaFoldDB" id="A0A9X4RXA9"/>
<name>A0A9X4RXA9_9FLAO</name>
<keyword evidence="10" id="KW-1185">Reference proteome</keyword>
<keyword evidence="3" id="KW-1003">Cell membrane</keyword>
<accession>A0A9X4RXA9</accession>
<keyword evidence="5 7" id="KW-1133">Transmembrane helix</keyword>
<evidence type="ECO:0000256" key="2">
    <source>
        <dbReference type="ARBA" id="ARBA00005236"/>
    </source>
</evidence>
<organism evidence="9 10">
    <name type="scientific">Profundicola chukchiensis</name>
    <dbReference type="NCBI Taxonomy" id="2961959"/>
    <lineage>
        <taxon>Bacteria</taxon>
        <taxon>Pseudomonadati</taxon>
        <taxon>Bacteroidota</taxon>
        <taxon>Flavobacteriia</taxon>
        <taxon>Flavobacteriales</taxon>
        <taxon>Weeksellaceae</taxon>
        <taxon>Profundicola</taxon>
    </lineage>
</organism>
<dbReference type="Pfam" id="PF02687">
    <property type="entry name" value="FtsX"/>
    <property type="match status" value="1"/>
</dbReference>
<evidence type="ECO:0000256" key="6">
    <source>
        <dbReference type="ARBA" id="ARBA00023136"/>
    </source>
</evidence>
<keyword evidence="4 7" id="KW-0812">Transmembrane</keyword>
<dbReference type="InterPro" id="IPR003838">
    <property type="entry name" value="ABC3_permease_C"/>
</dbReference>
<comment type="similarity">
    <text evidence="2">Belongs to the ABC-4 integral membrane protein family. LolC/E subfamily.</text>
</comment>
<feature type="transmembrane region" description="Helical" evidence="7">
    <location>
        <begin position="20"/>
        <end position="47"/>
    </location>
</feature>
<dbReference type="PANTHER" id="PTHR30489">
    <property type="entry name" value="LIPOPROTEIN-RELEASING SYSTEM TRANSMEMBRANE PROTEIN LOLE"/>
    <property type="match status" value="1"/>
</dbReference>
<evidence type="ECO:0000313" key="10">
    <source>
        <dbReference type="Proteomes" id="UP001152599"/>
    </source>
</evidence>